<dbReference type="PANTHER" id="PTHR11061:SF30">
    <property type="entry name" value="TRNA (URACIL(54)-C(5))-METHYLTRANSFERASE"/>
    <property type="match status" value="1"/>
</dbReference>
<feature type="binding site" evidence="5">
    <location>
        <position position="292"/>
    </location>
    <ligand>
        <name>S-adenosyl-L-methionine</name>
        <dbReference type="ChEBI" id="CHEBI:59789"/>
    </ligand>
</feature>
<dbReference type="InterPro" id="IPR002792">
    <property type="entry name" value="TRAM_dom"/>
</dbReference>
<dbReference type="InterPro" id="IPR030390">
    <property type="entry name" value="MeTrfase_TrmA_AS"/>
</dbReference>
<dbReference type="GO" id="GO:0070475">
    <property type="term" value="P:rRNA base methylation"/>
    <property type="evidence" value="ECO:0007669"/>
    <property type="project" value="TreeGrafter"/>
</dbReference>
<dbReference type="Gene3D" id="2.40.50.1070">
    <property type="match status" value="1"/>
</dbReference>
<evidence type="ECO:0000259" key="8">
    <source>
        <dbReference type="PROSITE" id="PS50926"/>
    </source>
</evidence>
<reference evidence="9" key="1">
    <citation type="journal article" date="2014" name="Int. J. Syst. Evol. Microbiol.">
        <title>Complete genome sequence of Corynebacterium casei LMG S-19264T (=DSM 44701T), isolated from a smear-ripened cheese.</title>
        <authorList>
            <consortium name="US DOE Joint Genome Institute (JGI-PGF)"/>
            <person name="Walter F."/>
            <person name="Albersmeier A."/>
            <person name="Kalinowski J."/>
            <person name="Ruckert C."/>
        </authorList>
    </citation>
    <scope>NUCLEOTIDE SEQUENCE</scope>
    <source>
        <strain evidence="9">KCTC 42651</strain>
    </source>
</reference>
<feature type="binding site" evidence="5">
    <location>
        <position position="319"/>
    </location>
    <ligand>
        <name>S-adenosyl-L-methionine</name>
        <dbReference type="ChEBI" id="CHEBI:59789"/>
    </ligand>
</feature>
<evidence type="ECO:0000256" key="6">
    <source>
        <dbReference type="PROSITE-ProRule" id="PRU10015"/>
    </source>
</evidence>
<evidence type="ECO:0000256" key="3">
    <source>
        <dbReference type="ARBA" id="ARBA00022691"/>
    </source>
</evidence>
<protein>
    <submittedName>
        <fullName evidence="9">23S rRNA methyltransferase</fullName>
    </submittedName>
</protein>
<keyword evidence="10" id="KW-1185">Reference proteome</keyword>
<comment type="caution">
    <text evidence="9">The sequence shown here is derived from an EMBL/GenBank/DDBJ whole genome shotgun (WGS) entry which is preliminary data.</text>
</comment>
<evidence type="ECO:0000256" key="2">
    <source>
        <dbReference type="ARBA" id="ARBA00022679"/>
    </source>
</evidence>
<feature type="compositionally biased region" description="Basic residues" evidence="7">
    <location>
        <begin position="1"/>
        <end position="10"/>
    </location>
</feature>
<reference evidence="9" key="2">
    <citation type="submission" date="2020-09" db="EMBL/GenBank/DDBJ databases">
        <authorList>
            <person name="Sun Q."/>
            <person name="Kim S."/>
        </authorList>
    </citation>
    <scope>NUCLEOTIDE SEQUENCE</scope>
    <source>
        <strain evidence="9">KCTC 42651</strain>
    </source>
</reference>
<evidence type="ECO:0000313" key="10">
    <source>
        <dbReference type="Proteomes" id="UP000630353"/>
    </source>
</evidence>
<dbReference type="RefSeq" id="WP_229837531.1">
    <property type="nucleotide sequence ID" value="NZ_BMZS01000016.1"/>
</dbReference>
<dbReference type="PROSITE" id="PS50926">
    <property type="entry name" value="TRAM"/>
    <property type="match status" value="1"/>
</dbReference>
<evidence type="ECO:0000313" key="9">
    <source>
        <dbReference type="EMBL" id="GHD63301.1"/>
    </source>
</evidence>
<dbReference type="PROSITE" id="PS51687">
    <property type="entry name" value="SAM_MT_RNA_M5U"/>
    <property type="match status" value="1"/>
</dbReference>
<dbReference type="Gene3D" id="3.40.50.150">
    <property type="entry name" value="Vaccinia Virus protein VP39"/>
    <property type="match status" value="1"/>
</dbReference>
<dbReference type="AlphaFoldDB" id="A0A918XX76"/>
<dbReference type="PROSITE" id="PS01230">
    <property type="entry name" value="TRMA_1"/>
    <property type="match status" value="1"/>
</dbReference>
<dbReference type="InterPro" id="IPR012340">
    <property type="entry name" value="NA-bd_OB-fold"/>
</dbReference>
<keyword evidence="3 5" id="KW-0949">S-adenosyl-L-methionine</keyword>
<evidence type="ECO:0000256" key="1">
    <source>
        <dbReference type="ARBA" id="ARBA00022603"/>
    </source>
</evidence>
<feature type="binding site" evidence="5">
    <location>
        <position position="339"/>
    </location>
    <ligand>
        <name>S-adenosyl-L-methionine</name>
        <dbReference type="ChEBI" id="CHEBI:59789"/>
    </ligand>
</feature>
<feature type="active site" description="Nucleophile" evidence="5">
    <location>
        <position position="413"/>
    </location>
</feature>
<dbReference type="InterPro" id="IPR029063">
    <property type="entry name" value="SAM-dependent_MTases_sf"/>
</dbReference>
<proteinExistence type="inferred from homology"/>
<keyword evidence="4" id="KW-0408">Iron</keyword>
<dbReference type="SUPFAM" id="SSF50249">
    <property type="entry name" value="Nucleic acid-binding proteins"/>
    <property type="match status" value="1"/>
</dbReference>
<dbReference type="CDD" id="cd02440">
    <property type="entry name" value="AdoMet_MTases"/>
    <property type="match status" value="1"/>
</dbReference>
<organism evidence="9 10">
    <name type="scientific">Thalassobaculum fulvum</name>
    <dbReference type="NCBI Taxonomy" id="1633335"/>
    <lineage>
        <taxon>Bacteria</taxon>
        <taxon>Pseudomonadati</taxon>
        <taxon>Pseudomonadota</taxon>
        <taxon>Alphaproteobacteria</taxon>
        <taxon>Rhodospirillales</taxon>
        <taxon>Thalassobaculaceae</taxon>
        <taxon>Thalassobaculum</taxon>
    </lineage>
</organism>
<feature type="binding site" evidence="5">
    <location>
        <position position="387"/>
    </location>
    <ligand>
        <name>S-adenosyl-L-methionine</name>
        <dbReference type="ChEBI" id="CHEBI:59789"/>
    </ligand>
</feature>
<dbReference type="InterPro" id="IPR010280">
    <property type="entry name" value="U5_MeTrfase_fam"/>
</dbReference>
<dbReference type="GO" id="GO:0051539">
    <property type="term" value="F:4 iron, 4 sulfur cluster binding"/>
    <property type="evidence" value="ECO:0007669"/>
    <property type="project" value="UniProtKB-KW"/>
</dbReference>
<keyword evidence="1 5" id="KW-0489">Methyltransferase</keyword>
<name>A0A918XX76_9PROT</name>
<keyword evidence="4" id="KW-0411">Iron-sulfur</keyword>
<evidence type="ECO:0000256" key="4">
    <source>
        <dbReference type="ARBA" id="ARBA00023014"/>
    </source>
</evidence>
<feature type="active site" evidence="6">
    <location>
        <position position="413"/>
    </location>
</feature>
<dbReference type="Pfam" id="PF05958">
    <property type="entry name" value="tRNA_U5-meth_tr"/>
    <property type="match status" value="1"/>
</dbReference>
<accession>A0A918XX76</accession>
<keyword evidence="2 5" id="KW-0808">Transferase</keyword>
<feature type="domain" description="TRAM" evidence="8">
    <location>
        <begin position="15"/>
        <end position="87"/>
    </location>
</feature>
<dbReference type="EMBL" id="BMZS01000016">
    <property type="protein sequence ID" value="GHD63301.1"/>
    <property type="molecule type" value="Genomic_DNA"/>
</dbReference>
<dbReference type="PANTHER" id="PTHR11061">
    <property type="entry name" value="RNA M5U METHYLTRANSFERASE"/>
    <property type="match status" value="1"/>
</dbReference>
<comment type="similarity">
    <text evidence="5">Belongs to the class I-like SAM-binding methyltransferase superfamily. RNA M5U methyltransferase family.</text>
</comment>
<dbReference type="SUPFAM" id="SSF53335">
    <property type="entry name" value="S-adenosyl-L-methionine-dependent methyltransferases"/>
    <property type="match status" value="1"/>
</dbReference>
<evidence type="ECO:0000256" key="5">
    <source>
        <dbReference type="PROSITE-ProRule" id="PRU01024"/>
    </source>
</evidence>
<keyword evidence="4" id="KW-0479">Metal-binding</keyword>
<feature type="region of interest" description="Disordered" evidence="7">
    <location>
        <begin position="1"/>
        <end position="25"/>
    </location>
</feature>
<gene>
    <name evidence="9" type="ORF">GCM10017083_53350</name>
</gene>
<dbReference type="GO" id="GO:0070041">
    <property type="term" value="F:rRNA (uridine-C5-)-methyltransferase activity"/>
    <property type="evidence" value="ECO:0007669"/>
    <property type="project" value="TreeGrafter"/>
</dbReference>
<dbReference type="Gene3D" id="2.40.50.140">
    <property type="entry name" value="Nucleic acid-binding proteins"/>
    <property type="match status" value="1"/>
</dbReference>
<sequence length="455" mass="48640">MARPHRRRRSGAPTPMRKGHVPANADPIELTVDLVGGRGDGVGRAEVKLGWETKQRSVFVPFTLPGERVLARPQADRGEGVFASPIELLETSPDRVEPPCPHFMTCGGCALQHWAEPPYAAWKADQVRGHLRRVGLDGVEVADTVPARPGTRRRADLAARRLKGGTVLGFHERQGNRIVDITECPVLEPTLQAVLPAFRATLDGRLGEGESADLVLTLLDTGVDALLVLPDTPDLAAREAWAALADELDLCRLSVRRAGEGHDRTEPLAARRPATIRFGEVDVSPPPGGFLQATRSGEAAIRDAVLAAAAGSTRRLDLFAGSGTLSLPLAAGGTVTAVDGDPRAIAALRAAADRAGLGDRLATEVRDLFTRPFEGGELDRFDLVAIDPPRTGARAQAEALAGSRVPTIAAVSCNPATFARDARTLIDGGYRLDRVTPIDQFLWSPHIELVAVFRR</sequence>
<evidence type="ECO:0000256" key="7">
    <source>
        <dbReference type="SAM" id="MobiDB-lite"/>
    </source>
</evidence>
<dbReference type="Proteomes" id="UP000630353">
    <property type="component" value="Unassembled WGS sequence"/>
</dbReference>